<feature type="transmembrane region" description="Helical" evidence="1">
    <location>
        <begin position="193"/>
        <end position="211"/>
    </location>
</feature>
<keyword evidence="1" id="KW-1133">Transmembrane helix</keyword>
<keyword evidence="1" id="KW-0472">Membrane</keyword>
<dbReference type="InterPro" id="IPR029021">
    <property type="entry name" value="Prot-tyrosine_phosphatase-like"/>
</dbReference>
<dbReference type="SUPFAM" id="SSF52799">
    <property type="entry name" value="(Phosphotyrosine protein) phosphatases II"/>
    <property type="match status" value="1"/>
</dbReference>
<proteinExistence type="predicted"/>
<keyword evidence="1" id="KW-0812">Transmembrane</keyword>
<name>A0ABU4Y5Z2_9HYPH</name>
<evidence type="ECO:0000313" key="2">
    <source>
        <dbReference type="EMBL" id="MDX8482369.1"/>
    </source>
</evidence>
<feature type="transmembrane region" description="Helical" evidence="1">
    <location>
        <begin position="26"/>
        <end position="47"/>
    </location>
</feature>
<dbReference type="Gene3D" id="3.90.190.10">
    <property type="entry name" value="Protein tyrosine phosphatase superfamily"/>
    <property type="match status" value="1"/>
</dbReference>
<dbReference type="CDD" id="cd03386">
    <property type="entry name" value="PAP2_Aur1_like"/>
    <property type="match status" value="1"/>
</dbReference>
<reference evidence="2 3" key="1">
    <citation type="submission" date="2023-08" db="EMBL/GenBank/DDBJ databases">
        <title>Implementing the SeqCode for naming new Mesorhizobium species isolated from Vachellia karroo root nodules.</title>
        <authorList>
            <person name="Van Lill M."/>
        </authorList>
    </citation>
    <scope>NUCLEOTIDE SEQUENCE [LARGE SCALE GENOMIC DNA]</scope>
    <source>
        <strain evidence="2 3">VK24D</strain>
    </source>
</reference>
<feature type="transmembrane region" description="Helical" evidence="1">
    <location>
        <begin position="67"/>
        <end position="88"/>
    </location>
</feature>
<evidence type="ECO:0000313" key="3">
    <source>
        <dbReference type="Proteomes" id="UP001287059"/>
    </source>
</evidence>
<dbReference type="RefSeq" id="WP_320290466.1">
    <property type="nucleotide sequence ID" value="NZ_JAVIIW010000048.1"/>
</dbReference>
<feature type="transmembrane region" description="Helical" evidence="1">
    <location>
        <begin position="232"/>
        <end position="250"/>
    </location>
</feature>
<gene>
    <name evidence="2" type="ORF">RFN28_28495</name>
</gene>
<protein>
    <submittedName>
        <fullName evidence="2">Phosphatase PAP2/dual specificity phosphatase family protein</fullName>
    </submittedName>
</protein>
<sequence>MPTSAEPPTHSASPAAEPYGRVVVRAALWLAFLAPFFYSTYGFANWLASTRDHVGSIVFSWEHHVPFVAWTILPYWSINLFYGLSLLLNDSRQGVVRLAGRYLTAQVVAVTCFILFPLTATFVRPATSGLPGFLFAVLGGFDKPFNQAPSLHIALLVIIWDHWRQRLGGTVLPLWHGWCFLIGASVLTTWQHHFIDIPTGALLGVFALWLFPDKGELPFAGFRLTADAKARRLSLCYVLGAALALAGAAIGASFSAIALVLVWPALALAIVAFAYAGAGARVFQKAANGRVSLASRILLWPYRAGARINVQAWTHNLLPFVAITDGIFLGRFPSAGEANGFGTVIDLAAELERPRDATGRWQSFGMLDLLPPPADALDNAVAAIEPARRQGTVLVCCALGFQRSATVIAAWLVATGRSHTPAQARKQLAASGRPVHLEARLDKPA</sequence>
<feature type="transmembrane region" description="Helical" evidence="1">
    <location>
        <begin position="100"/>
        <end position="124"/>
    </location>
</feature>
<organism evidence="2 3">
    <name type="scientific">Mesorhizobium album</name>
    <dbReference type="NCBI Taxonomy" id="3072314"/>
    <lineage>
        <taxon>Bacteria</taxon>
        <taxon>Pseudomonadati</taxon>
        <taxon>Pseudomonadota</taxon>
        <taxon>Alphaproteobacteria</taxon>
        <taxon>Hyphomicrobiales</taxon>
        <taxon>Phyllobacteriaceae</taxon>
        <taxon>Mesorhizobium</taxon>
    </lineage>
</organism>
<accession>A0ABU4Y5Z2</accession>
<dbReference type="EMBL" id="JAVIIW010000048">
    <property type="protein sequence ID" value="MDX8482369.1"/>
    <property type="molecule type" value="Genomic_DNA"/>
</dbReference>
<dbReference type="Proteomes" id="UP001287059">
    <property type="component" value="Unassembled WGS sequence"/>
</dbReference>
<comment type="caution">
    <text evidence="2">The sequence shown here is derived from an EMBL/GenBank/DDBJ whole genome shotgun (WGS) entry which is preliminary data.</text>
</comment>
<dbReference type="PANTHER" id="PTHR47216">
    <property type="match status" value="1"/>
</dbReference>
<feature type="transmembrane region" description="Helical" evidence="1">
    <location>
        <begin position="256"/>
        <end position="276"/>
    </location>
</feature>
<dbReference type="PANTHER" id="PTHR47216:SF4">
    <property type="entry name" value="OS01G0859400 PROTEIN"/>
    <property type="match status" value="1"/>
</dbReference>
<evidence type="ECO:0000256" key="1">
    <source>
        <dbReference type="SAM" id="Phobius"/>
    </source>
</evidence>
<keyword evidence="3" id="KW-1185">Reference proteome</keyword>